<feature type="domain" description="BESS" evidence="4">
    <location>
        <begin position="224"/>
        <end position="263"/>
    </location>
</feature>
<dbReference type="Pfam" id="PF10545">
    <property type="entry name" value="MADF_DNA_bdg"/>
    <property type="match status" value="1"/>
</dbReference>
<dbReference type="GeneID" id="101862265"/>
<keyword evidence="5" id="KW-1185">Reference proteome</keyword>
<feature type="compositionally biased region" description="Acidic residues" evidence="2">
    <location>
        <begin position="122"/>
        <end position="132"/>
    </location>
</feature>
<dbReference type="InterPro" id="IPR039353">
    <property type="entry name" value="TF_Adf1"/>
</dbReference>
<dbReference type="PANTHER" id="PTHR12243:SF60">
    <property type="entry name" value="SI:CH211-15D5.12-RELATED"/>
    <property type="match status" value="1"/>
</dbReference>
<comment type="subcellular location">
    <subcellularLocation>
        <location evidence="1">Nucleus</location>
    </subcellularLocation>
</comment>
<accession>A0ABM1VRT2</accession>
<feature type="region of interest" description="Disordered" evidence="2">
    <location>
        <begin position="156"/>
        <end position="203"/>
    </location>
</feature>
<evidence type="ECO:0000313" key="6">
    <source>
        <dbReference type="RefSeq" id="XP_005096455.1"/>
    </source>
</evidence>
<proteinExistence type="predicted"/>
<evidence type="ECO:0000259" key="4">
    <source>
        <dbReference type="PROSITE" id="PS51031"/>
    </source>
</evidence>
<dbReference type="Proteomes" id="UP000694888">
    <property type="component" value="Unplaced"/>
</dbReference>
<gene>
    <name evidence="6 7" type="primary">LOC101862265</name>
</gene>
<dbReference type="RefSeq" id="XP_005096455.1">
    <property type="nucleotide sequence ID" value="XM_005096398.3"/>
</dbReference>
<evidence type="ECO:0000259" key="3">
    <source>
        <dbReference type="PROSITE" id="PS51029"/>
    </source>
</evidence>
<keyword evidence="1" id="KW-0539">Nucleus</keyword>
<dbReference type="SMART" id="SM00595">
    <property type="entry name" value="MADF"/>
    <property type="match status" value="1"/>
</dbReference>
<evidence type="ECO:0000256" key="1">
    <source>
        <dbReference type="PROSITE-ProRule" id="PRU00371"/>
    </source>
</evidence>
<sequence length="265" mass="29702">MPKKIAVDTAEALITAIQKRECLYNARDACYRNRNVSELAWKAVSDEVLRDVPFCKATWASLRCTFNRNLASMRNLPSGSSADKQPKWHFFQHMLFLKDHVSNGQMTGNLGPHDDSQGNADDSTDSSEDQDDVGIPKIELDDSQFTLETVDTQLLTPSHTPNFLNSEEAGTSGGLSTLVPTASRTSTPRPSPAGKRQRTDEDPVQQAILEYIGSKRQRLAHEVEDEDLTFLRGLLPYFKNLPTMKKLQFMHQTIGFLMELNAESQ</sequence>
<dbReference type="InterPro" id="IPR004210">
    <property type="entry name" value="BESS_motif"/>
</dbReference>
<dbReference type="PROSITE" id="PS51031">
    <property type="entry name" value="BESS"/>
    <property type="match status" value="1"/>
</dbReference>
<feature type="compositionally biased region" description="Polar residues" evidence="2">
    <location>
        <begin position="156"/>
        <end position="188"/>
    </location>
</feature>
<feature type="domain" description="MADF" evidence="3">
    <location>
        <begin position="12"/>
        <end position="102"/>
    </location>
</feature>
<dbReference type="PROSITE" id="PS51029">
    <property type="entry name" value="MADF"/>
    <property type="match status" value="1"/>
</dbReference>
<protein>
    <submittedName>
        <fullName evidence="6 7">Uncharacterized protein LOC101862265 isoform X1</fullName>
    </submittedName>
</protein>
<organism evidence="5 7">
    <name type="scientific">Aplysia californica</name>
    <name type="common">California sea hare</name>
    <dbReference type="NCBI Taxonomy" id="6500"/>
    <lineage>
        <taxon>Eukaryota</taxon>
        <taxon>Metazoa</taxon>
        <taxon>Spiralia</taxon>
        <taxon>Lophotrochozoa</taxon>
        <taxon>Mollusca</taxon>
        <taxon>Gastropoda</taxon>
        <taxon>Heterobranchia</taxon>
        <taxon>Euthyneura</taxon>
        <taxon>Tectipleura</taxon>
        <taxon>Aplysiida</taxon>
        <taxon>Aplysioidea</taxon>
        <taxon>Aplysiidae</taxon>
        <taxon>Aplysia</taxon>
    </lineage>
</organism>
<evidence type="ECO:0000313" key="7">
    <source>
        <dbReference type="RefSeq" id="XP_035825124.1"/>
    </source>
</evidence>
<feature type="region of interest" description="Disordered" evidence="2">
    <location>
        <begin position="102"/>
        <end position="140"/>
    </location>
</feature>
<dbReference type="RefSeq" id="XP_035825124.1">
    <property type="nucleotide sequence ID" value="XM_035969231.1"/>
</dbReference>
<dbReference type="PANTHER" id="PTHR12243">
    <property type="entry name" value="MADF DOMAIN TRANSCRIPTION FACTOR"/>
    <property type="match status" value="1"/>
</dbReference>
<evidence type="ECO:0000256" key="2">
    <source>
        <dbReference type="SAM" id="MobiDB-lite"/>
    </source>
</evidence>
<name>A0ABM1VRT2_APLCA</name>
<dbReference type="InterPro" id="IPR006578">
    <property type="entry name" value="MADF-dom"/>
</dbReference>
<evidence type="ECO:0000313" key="5">
    <source>
        <dbReference type="Proteomes" id="UP000694888"/>
    </source>
</evidence>
<reference evidence="6 7" key="1">
    <citation type="submission" date="2025-05" db="UniProtKB">
        <authorList>
            <consortium name="RefSeq"/>
        </authorList>
    </citation>
    <scope>IDENTIFICATION</scope>
</reference>